<dbReference type="STRING" id="544711.F0UM60"/>
<dbReference type="Proteomes" id="UP000008142">
    <property type="component" value="Unassembled WGS sequence"/>
</dbReference>
<evidence type="ECO:0000256" key="1">
    <source>
        <dbReference type="SAM" id="Phobius"/>
    </source>
</evidence>
<protein>
    <submittedName>
        <fullName evidence="2">C2H2 finger domain-containing protein</fullName>
    </submittedName>
</protein>
<evidence type="ECO:0000313" key="3">
    <source>
        <dbReference type="Proteomes" id="UP000008142"/>
    </source>
</evidence>
<organism evidence="3">
    <name type="scientific">Ajellomyces capsulatus (strain H88)</name>
    <name type="common">Darling's disease fungus</name>
    <name type="synonym">Histoplasma capsulatum</name>
    <dbReference type="NCBI Taxonomy" id="544711"/>
    <lineage>
        <taxon>Eukaryota</taxon>
        <taxon>Fungi</taxon>
        <taxon>Dikarya</taxon>
        <taxon>Ascomycota</taxon>
        <taxon>Pezizomycotina</taxon>
        <taxon>Eurotiomycetes</taxon>
        <taxon>Eurotiomycetidae</taxon>
        <taxon>Onygenales</taxon>
        <taxon>Ajellomycetaceae</taxon>
        <taxon>Histoplasma</taxon>
    </lineage>
</organism>
<gene>
    <name evidence="2" type="ORF">HCEG_06472</name>
</gene>
<dbReference type="HOGENOM" id="CLU_1824753_0_0_1"/>
<evidence type="ECO:0000313" key="2">
    <source>
        <dbReference type="EMBL" id="EGC47257.1"/>
    </source>
</evidence>
<dbReference type="AlphaFoldDB" id="F0UM60"/>
<keyword evidence="1" id="KW-1133">Transmembrane helix</keyword>
<keyword evidence="1" id="KW-0472">Membrane</keyword>
<sequence>MNKLSSLKSDWKNFLCYYENLIKKHGLDTQKKKKTLIFMKKHLSLILIRDLILNKSKLISDAKQNLVLKYISICMFLNHYILCIMSINMQPLISSLDLNTSLIYRKQIHKEFDDKQAVINIEQQLFSMMLNEKAKKILEEE</sequence>
<proteinExistence type="predicted"/>
<feature type="transmembrane region" description="Helical" evidence="1">
    <location>
        <begin position="66"/>
        <end position="87"/>
    </location>
</feature>
<name>F0UM60_AJEC8</name>
<reference evidence="3" key="1">
    <citation type="submission" date="2008-07" db="EMBL/GenBank/DDBJ databases">
        <title>Annotation of Ajellomyces capsulatus strain H88.</title>
        <authorList>
            <person name="Champion M."/>
            <person name="Cuomo C."/>
            <person name="Ma L.-J."/>
            <person name="Henn M.R."/>
            <person name="Sil A."/>
            <person name="Goldman B."/>
            <person name="Young S.K."/>
            <person name="Kodira C.D."/>
            <person name="Zeng Q."/>
            <person name="Koehrsen M."/>
            <person name="Alvarado L."/>
            <person name="Berlin A."/>
            <person name="Borenstein D."/>
            <person name="Chen Z."/>
            <person name="Engels R."/>
            <person name="Freedman E."/>
            <person name="Gellesch M."/>
            <person name="Goldberg J."/>
            <person name="Griggs A."/>
            <person name="Gujja S."/>
            <person name="Heiman D."/>
            <person name="Hepburn T."/>
            <person name="Howarth C."/>
            <person name="Jen D."/>
            <person name="Larson L."/>
            <person name="Lewis B."/>
            <person name="Mehta T."/>
            <person name="Park D."/>
            <person name="Pearson M."/>
            <person name="Roberts A."/>
            <person name="Saif S."/>
            <person name="Shea T."/>
            <person name="Shenoy N."/>
            <person name="Sisk P."/>
            <person name="Stolte C."/>
            <person name="Sykes S."/>
            <person name="Walk T."/>
            <person name="White J."/>
            <person name="Yandava C."/>
            <person name="Klein B."/>
            <person name="McEwen J.G."/>
            <person name="Puccia R."/>
            <person name="Goldman G.H."/>
            <person name="Felipe M.S."/>
            <person name="Nino-Vega G."/>
            <person name="San-Blas G."/>
            <person name="Taylor J."/>
            <person name="Mendoza L."/>
            <person name="Galagan J."/>
            <person name="Nusbaum C."/>
            <person name="Birren B."/>
        </authorList>
    </citation>
    <scope>NUCLEOTIDE SEQUENCE [LARGE SCALE GENOMIC DNA]</scope>
    <source>
        <strain evidence="3">H88</strain>
    </source>
</reference>
<accession>F0UM60</accession>
<keyword evidence="1" id="KW-0812">Transmembrane</keyword>
<dbReference type="EMBL" id="DS990640">
    <property type="protein sequence ID" value="EGC47257.1"/>
    <property type="molecule type" value="Genomic_DNA"/>
</dbReference>